<dbReference type="InterPro" id="IPR018357">
    <property type="entry name" value="Hexapep_transf_CS"/>
</dbReference>
<dbReference type="InterPro" id="IPR001451">
    <property type="entry name" value="Hexapep"/>
</dbReference>
<evidence type="ECO:0000256" key="10">
    <source>
        <dbReference type="ARBA" id="ARBA00049486"/>
    </source>
</evidence>
<evidence type="ECO:0000256" key="5">
    <source>
        <dbReference type="ARBA" id="ARBA00022605"/>
    </source>
</evidence>
<dbReference type="GeneID" id="92903946"/>
<evidence type="ECO:0000313" key="12">
    <source>
        <dbReference type="EMBL" id="AMB94642.1"/>
    </source>
</evidence>
<evidence type="ECO:0000313" key="15">
    <source>
        <dbReference type="Proteomes" id="UP000234239"/>
    </source>
</evidence>
<dbReference type="InterPro" id="IPR042122">
    <property type="entry name" value="Ser_AcTrfase_N_sf"/>
</dbReference>
<gene>
    <name evidence="13" type="primary">cysE</name>
    <name evidence="12" type="ORF">AWM72_07685</name>
    <name evidence="13" type="ORF">CYJ28_02065</name>
</gene>
<dbReference type="RefSeq" id="WP_067975798.1">
    <property type="nucleotide sequence ID" value="NZ_CAJHKM010000002.1"/>
</dbReference>
<dbReference type="UniPathway" id="UPA00136">
    <property type="reaction ID" value="UER00199"/>
</dbReference>
<organism evidence="12 14">
    <name type="scientific">Aerococcus sanguinicola</name>
    <dbReference type="NCBI Taxonomy" id="119206"/>
    <lineage>
        <taxon>Bacteria</taxon>
        <taxon>Bacillati</taxon>
        <taxon>Bacillota</taxon>
        <taxon>Bacilli</taxon>
        <taxon>Lactobacillales</taxon>
        <taxon>Aerococcaceae</taxon>
        <taxon>Aerococcus</taxon>
    </lineage>
</organism>
<dbReference type="GO" id="GO:0005737">
    <property type="term" value="C:cytoplasm"/>
    <property type="evidence" value="ECO:0007669"/>
    <property type="project" value="InterPro"/>
</dbReference>
<keyword evidence="7" id="KW-0677">Repeat</keyword>
<evidence type="ECO:0000313" key="14">
    <source>
        <dbReference type="Proteomes" id="UP000069912"/>
    </source>
</evidence>
<proteinExistence type="inferred from homology"/>
<dbReference type="AlphaFoldDB" id="A0A0X8FDQ4"/>
<dbReference type="Proteomes" id="UP000069912">
    <property type="component" value="Chromosome"/>
</dbReference>
<dbReference type="GO" id="GO:0006535">
    <property type="term" value="P:cysteine biosynthetic process from serine"/>
    <property type="evidence" value="ECO:0007669"/>
    <property type="project" value="InterPro"/>
</dbReference>
<dbReference type="PIRSF" id="PIRSF000441">
    <property type="entry name" value="CysE"/>
    <property type="match status" value="1"/>
</dbReference>
<dbReference type="FunFam" id="2.160.10.10:FF:000007">
    <property type="entry name" value="Serine acetyltransferase"/>
    <property type="match status" value="1"/>
</dbReference>
<keyword evidence="5" id="KW-0028">Amino-acid biosynthesis</keyword>
<reference evidence="14" key="2">
    <citation type="submission" date="2016-01" db="EMBL/GenBank/DDBJ databases">
        <title>Six Aerococcus type strain genome sequencing and assembly using PacBio and Illumina Hiseq.</title>
        <authorList>
            <person name="Carkaci D."/>
            <person name="Dargis R."/>
            <person name="Nielsen X.C."/>
            <person name="Skovgaard O."/>
            <person name="Fuursted K."/>
            <person name="Christensen J.J."/>
        </authorList>
    </citation>
    <scope>NUCLEOTIDE SEQUENCE [LARGE SCALE GENOMIC DNA]</scope>
    <source>
        <strain evidence="14">CCUG43001</strain>
    </source>
</reference>
<evidence type="ECO:0000256" key="1">
    <source>
        <dbReference type="ARBA" id="ARBA00004876"/>
    </source>
</evidence>
<dbReference type="Proteomes" id="UP000234239">
    <property type="component" value="Unassembled WGS sequence"/>
</dbReference>
<evidence type="ECO:0000256" key="3">
    <source>
        <dbReference type="ARBA" id="ARBA00013266"/>
    </source>
</evidence>
<keyword evidence="8" id="KW-0198">Cysteine biosynthesis</keyword>
<dbReference type="GO" id="GO:0009001">
    <property type="term" value="F:serine O-acetyltransferase activity"/>
    <property type="evidence" value="ECO:0007669"/>
    <property type="project" value="UniProtKB-EC"/>
</dbReference>
<dbReference type="InterPro" id="IPR011004">
    <property type="entry name" value="Trimer_LpxA-like_sf"/>
</dbReference>
<dbReference type="InterPro" id="IPR005881">
    <property type="entry name" value="Ser_O-AcTrfase"/>
</dbReference>
<accession>A0A0X8FDQ4</accession>
<evidence type="ECO:0000256" key="8">
    <source>
        <dbReference type="ARBA" id="ARBA00023192"/>
    </source>
</evidence>
<dbReference type="Pfam" id="PF00132">
    <property type="entry name" value="Hexapep"/>
    <property type="match status" value="1"/>
</dbReference>
<dbReference type="KEGG" id="asan:AWM72_07685"/>
<dbReference type="EMBL" id="PKGY01000001">
    <property type="protein sequence ID" value="PKZ23360.1"/>
    <property type="molecule type" value="Genomic_DNA"/>
</dbReference>
<keyword evidence="9 11" id="KW-0012">Acyltransferase</keyword>
<dbReference type="PANTHER" id="PTHR42811">
    <property type="entry name" value="SERINE ACETYLTRANSFERASE"/>
    <property type="match status" value="1"/>
</dbReference>
<dbReference type="InterPro" id="IPR045304">
    <property type="entry name" value="LbH_SAT"/>
</dbReference>
<reference evidence="12 14" key="1">
    <citation type="journal article" date="2016" name="Genome Announc.">
        <title>Complete Genome Sequences of Aerococcus christensenii CCUG 28831T, Aerococcus sanguinicola CCUG 43001T, Aerococcus urinae CCUG 36881T, Aerococcus urinaeequi CCUG 28094T, Aerococcus urinaehominis CCUG 42038 BT, and Aerococcus viridans CCUG 4311T.</title>
        <authorList>
            <person name="Carkaci D."/>
            <person name="Dargis R."/>
            <person name="Nielsen X.C."/>
            <person name="Skovgaard O."/>
            <person name="Fuursted K."/>
            <person name="Christensen J.J."/>
        </authorList>
    </citation>
    <scope>NUCLEOTIDE SEQUENCE [LARGE SCALE GENOMIC DNA]</scope>
    <source>
        <strain evidence="12 14">CCUG43001</strain>
    </source>
</reference>
<dbReference type="InterPro" id="IPR053376">
    <property type="entry name" value="Serine_acetyltransferase"/>
</dbReference>
<dbReference type="NCBIfam" id="NF041874">
    <property type="entry name" value="EPS_EpsC"/>
    <property type="match status" value="1"/>
</dbReference>
<dbReference type="Gene3D" id="2.160.10.10">
    <property type="entry name" value="Hexapeptide repeat proteins"/>
    <property type="match status" value="1"/>
</dbReference>
<dbReference type="SUPFAM" id="SSF51161">
    <property type="entry name" value="Trimeric LpxA-like enzymes"/>
    <property type="match status" value="1"/>
</dbReference>
<evidence type="ECO:0000256" key="11">
    <source>
        <dbReference type="PIRNR" id="PIRNR000441"/>
    </source>
</evidence>
<evidence type="ECO:0000256" key="6">
    <source>
        <dbReference type="ARBA" id="ARBA00022679"/>
    </source>
</evidence>
<comment type="similarity">
    <text evidence="2 11">Belongs to the transferase hexapeptide repeat family.</text>
</comment>
<keyword evidence="6 11" id="KW-0808">Transferase</keyword>
<evidence type="ECO:0000256" key="7">
    <source>
        <dbReference type="ARBA" id="ARBA00022737"/>
    </source>
</evidence>
<comment type="pathway">
    <text evidence="1">Amino-acid biosynthesis; L-cysteine biosynthesis; L-cysteine from L-serine: step 1/2.</text>
</comment>
<evidence type="ECO:0000256" key="9">
    <source>
        <dbReference type="ARBA" id="ARBA00023315"/>
    </source>
</evidence>
<dbReference type="Gene3D" id="1.10.3130.10">
    <property type="entry name" value="serine acetyltransferase, domain 1"/>
    <property type="match status" value="1"/>
</dbReference>
<dbReference type="CDD" id="cd03354">
    <property type="entry name" value="LbH_SAT"/>
    <property type="match status" value="1"/>
</dbReference>
<dbReference type="EC" id="2.3.1.30" evidence="3 11"/>
<protein>
    <recommendedName>
        <fullName evidence="4 11">Serine acetyltransferase</fullName>
        <ecNumber evidence="3 11">2.3.1.30</ecNumber>
    </recommendedName>
</protein>
<evidence type="ECO:0000256" key="4">
    <source>
        <dbReference type="ARBA" id="ARBA00018522"/>
    </source>
</evidence>
<evidence type="ECO:0000313" key="13">
    <source>
        <dbReference type="EMBL" id="PKZ23360.1"/>
    </source>
</evidence>
<dbReference type="NCBIfam" id="TIGR01172">
    <property type="entry name" value="cysE"/>
    <property type="match status" value="1"/>
</dbReference>
<name>A0A0X8FDQ4_9LACT</name>
<comment type="catalytic activity">
    <reaction evidence="10 11">
        <text>L-serine + acetyl-CoA = O-acetyl-L-serine + CoA</text>
        <dbReference type="Rhea" id="RHEA:24560"/>
        <dbReference type="ChEBI" id="CHEBI:33384"/>
        <dbReference type="ChEBI" id="CHEBI:57287"/>
        <dbReference type="ChEBI" id="CHEBI:57288"/>
        <dbReference type="ChEBI" id="CHEBI:58340"/>
        <dbReference type="EC" id="2.3.1.30"/>
    </reaction>
</comment>
<sequence>MKTKDLDETRWIELAQYIYQEDPAATSWQEVYELYPGIQALRDHAQAHALYLEGEKFEARRLSEKSKRETGIEIHPGAEIGDNLFIDHGMGIVIGETAQIGDQVKIYHGVTLGGTGKEKGRKRHPTIKDYVEIGTGATILGNVTIGHHSKVGAGAVVLEDVPPYATAVGVPARIILHDKNWNRIGEYEI</sequence>
<dbReference type="PROSITE" id="PS00101">
    <property type="entry name" value="HEXAPEP_TRANSFERASES"/>
    <property type="match status" value="1"/>
</dbReference>
<dbReference type="EMBL" id="CP014160">
    <property type="protein sequence ID" value="AMB94642.1"/>
    <property type="molecule type" value="Genomic_DNA"/>
</dbReference>
<reference evidence="13 15" key="3">
    <citation type="submission" date="2017-12" db="EMBL/GenBank/DDBJ databases">
        <title>Phylogenetic diversity of female urinary microbiome.</title>
        <authorList>
            <person name="Thomas-White K."/>
            <person name="Wolfe A.J."/>
        </authorList>
    </citation>
    <scope>NUCLEOTIDE SEQUENCE [LARGE SCALE GENOMIC DNA]</scope>
    <source>
        <strain evidence="13 15">UMB0139</strain>
    </source>
</reference>
<keyword evidence="14" id="KW-1185">Reference proteome</keyword>
<dbReference type="OrthoDB" id="9801456at2"/>
<evidence type="ECO:0000256" key="2">
    <source>
        <dbReference type="ARBA" id="ARBA00007274"/>
    </source>
</evidence>